<evidence type="ECO:0000313" key="3">
    <source>
        <dbReference type="Proteomes" id="UP001056937"/>
    </source>
</evidence>
<dbReference type="InterPro" id="IPR029016">
    <property type="entry name" value="GAF-like_dom_sf"/>
</dbReference>
<sequence>MEKRVFYCPAPFPDDEAERQAVVAALLRQSGHCDAVRDLVAQAREMFAATAGALTILDEGRQWLACAIGLAIASTPRCAAFCGYTIRQDAPFCVPDAHLDERFSGNPLVTGDLGLRFYAGAPVRIHGQAVGALCVMDQRAQAQPPQARLAALRRLADTAGARLEALLDTPAPMPMPAIVPFPAQREG</sequence>
<dbReference type="EMBL" id="CP084931">
    <property type="protein sequence ID" value="USI74939.1"/>
    <property type="molecule type" value="Genomic_DNA"/>
</dbReference>
<dbReference type="Gene3D" id="3.30.450.40">
    <property type="match status" value="1"/>
</dbReference>
<dbReference type="SMART" id="SM00065">
    <property type="entry name" value="GAF"/>
    <property type="match status" value="1"/>
</dbReference>
<dbReference type="PANTHER" id="PTHR43102">
    <property type="entry name" value="SLR1143 PROTEIN"/>
    <property type="match status" value="1"/>
</dbReference>
<dbReference type="RefSeq" id="WP_252168753.1">
    <property type="nucleotide sequence ID" value="NZ_CP084931.1"/>
</dbReference>
<evidence type="ECO:0000259" key="1">
    <source>
        <dbReference type="SMART" id="SM00065"/>
    </source>
</evidence>
<dbReference type="PANTHER" id="PTHR43102:SF2">
    <property type="entry name" value="GAF DOMAIN-CONTAINING PROTEIN"/>
    <property type="match status" value="1"/>
</dbReference>
<protein>
    <submittedName>
        <fullName evidence="2">GAF domain-containing protein</fullName>
    </submittedName>
</protein>
<feature type="domain" description="GAF" evidence="1">
    <location>
        <begin position="31"/>
        <end position="168"/>
    </location>
</feature>
<keyword evidence="3" id="KW-1185">Reference proteome</keyword>
<dbReference type="SUPFAM" id="SSF55781">
    <property type="entry name" value="GAF domain-like"/>
    <property type="match status" value="1"/>
</dbReference>
<dbReference type="InterPro" id="IPR003018">
    <property type="entry name" value="GAF"/>
</dbReference>
<name>A0ABY4XDL4_9SPHN</name>
<gene>
    <name evidence="2" type="ORF">LHA26_17365</name>
</gene>
<reference evidence="2" key="1">
    <citation type="journal article" date="2022" name="Toxins">
        <title>Genomic Analysis of Sphingopyxis sp. USTB-05 for Biodegrading Cyanobacterial Hepatotoxins.</title>
        <authorList>
            <person name="Liu C."/>
            <person name="Xu Q."/>
            <person name="Zhao Z."/>
            <person name="Zhang H."/>
            <person name="Liu X."/>
            <person name="Yin C."/>
            <person name="Liu Y."/>
            <person name="Yan H."/>
        </authorList>
    </citation>
    <scope>NUCLEOTIDE SEQUENCE</scope>
    <source>
        <strain evidence="2">NBD5</strain>
    </source>
</reference>
<proteinExistence type="predicted"/>
<evidence type="ECO:0000313" key="2">
    <source>
        <dbReference type="EMBL" id="USI74939.1"/>
    </source>
</evidence>
<dbReference type="Pfam" id="PF01590">
    <property type="entry name" value="GAF"/>
    <property type="match status" value="1"/>
</dbReference>
<dbReference type="Proteomes" id="UP001056937">
    <property type="component" value="Chromosome 2"/>
</dbReference>
<accession>A0ABY4XDL4</accession>
<organism evidence="2 3">
    <name type="scientific">Sphingomonas morindae</name>
    <dbReference type="NCBI Taxonomy" id="1541170"/>
    <lineage>
        <taxon>Bacteria</taxon>
        <taxon>Pseudomonadati</taxon>
        <taxon>Pseudomonadota</taxon>
        <taxon>Alphaproteobacteria</taxon>
        <taxon>Sphingomonadales</taxon>
        <taxon>Sphingomonadaceae</taxon>
        <taxon>Sphingomonas</taxon>
    </lineage>
</organism>